<feature type="transmembrane region" description="Helical" evidence="1">
    <location>
        <begin position="171"/>
        <end position="196"/>
    </location>
</feature>
<evidence type="ECO:0000313" key="3">
    <source>
        <dbReference type="Proteomes" id="UP000274033"/>
    </source>
</evidence>
<feature type="transmembrane region" description="Helical" evidence="1">
    <location>
        <begin position="12"/>
        <end position="37"/>
    </location>
</feature>
<gene>
    <name evidence="2" type="ORF">EBB45_13810</name>
</gene>
<dbReference type="InterPro" id="IPR018710">
    <property type="entry name" value="DUF2232"/>
</dbReference>
<sequence length="313" mass="35101">MPSNQTKRLAQGAMMIALFAVLIAIAYYVPIISLFATFLAPLPLAWYSASYDRKSSIFVAIIGCIITLFFGGLLIVPFALIFASIGVVMGDALRLKRSKIYLFMSSSLAVLIAFALQYLVSLKLFEVDFIRDSFKMLRESYDRSIELSISMTGKSPISDEMLNNIFTTMELSIPACITIATFFYAYIIISINLPVLKRLGIEVPKFSAFKNLRMPRAILWYYLIVISINLFVRPEMGTALHVVCLNLSLILWLLLTIQGISFIHYVIDALGMPKIVKILATVMAIPLYSFFVLLGILDLGFKIRSLVKGKIQK</sequence>
<protein>
    <submittedName>
        <fullName evidence="2">DUF2232 domain-containing protein</fullName>
    </submittedName>
</protein>
<evidence type="ECO:0000256" key="1">
    <source>
        <dbReference type="SAM" id="Phobius"/>
    </source>
</evidence>
<dbReference type="AlphaFoldDB" id="A0A3N9UQ33"/>
<comment type="caution">
    <text evidence="2">The sequence shown here is derived from an EMBL/GenBank/DDBJ whole genome shotgun (WGS) entry which is preliminary data.</text>
</comment>
<organism evidence="2 3">
    <name type="scientific">Lysinibacillus composti</name>
    <dbReference type="NCBI Taxonomy" id="720633"/>
    <lineage>
        <taxon>Bacteria</taxon>
        <taxon>Bacillati</taxon>
        <taxon>Bacillota</taxon>
        <taxon>Bacilli</taxon>
        <taxon>Bacillales</taxon>
        <taxon>Bacillaceae</taxon>
        <taxon>Lysinibacillus</taxon>
    </lineage>
</organism>
<feature type="transmembrane region" description="Helical" evidence="1">
    <location>
        <begin position="217"/>
        <end position="233"/>
    </location>
</feature>
<feature type="transmembrane region" description="Helical" evidence="1">
    <location>
        <begin position="278"/>
        <end position="297"/>
    </location>
</feature>
<dbReference type="PANTHER" id="PTHR41324:SF1">
    <property type="entry name" value="DUF2232 DOMAIN-CONTAINING PROTEIN"/>
    <property type="match status" value="1"/>
</dbReference>
<keyword evidence="1" id="KW-0812">Transmembrane</keyword>
<dbReference type="Proteomes" id="UP000274033">
    <property type="component" value="Unassembled WGS sequence"/>
</dbReference>
<feature type="transmembrane region" description="Helical" evidence="1">
    <location>
        <begin position="100"/>
        <end position="120"/>
    </location>
</feature>
<proteinExistence type="predicted"/>
<keyword evidence="1" id="KW-0472">Membrane</keyword>
<dbReference type="PANTHER" id="PTHR41324">
    <property type="entry name" value="MEMBRANE PROTEIN-RELATED"/>
    <property type="match status" value="1"/>
</dbReference>
<keyword evidence="1" id="KW-1133">Transmembrane helix</keyword>
<dbReference type="OrthoDB" id="2987886at2"/>
<evidence type="ECO:0000313" key="2">
    <source>
        <dbReference type="EMBL" id="RQW74016.1"/>
    </source>
</evidence>
<dbReference type="EMBL" id="RRCT01000013">
    <property type="protein sequence ID" value="RQW74016.1"/>
    <property type="molecule type" value="Genomic_DNA"/>
</dbReference>
<name>A0A3N9UQ33_9BACI</name>
<reference evidence="2 3" key="1">
    <citation type="journal article" date="2013" name="J. Microbiol.">
        <title>Lysinibacillus chungkukjangi sp. nov., isolated from Chungkukjang, Korean fermented soybean food.</title>
        <authorList>
            <person name="Kim S.J."/>
            <person name="Jang Y.H."/>
            <person name="Hamada M."/>
            <person name="Ahn J.H."/>
            <person name="Weon H.Y."/>
            <person name="Suzuki K."/>
            <person name="Whang K.S."/>
            <person name="Kwon S.W."/>
        </authorList>
    </citation>
    <scope>NUCLEOTIDE SEQUENCE [LARGE SCALE GENOMIC DNA]</scope>
    <source>
        <strain evidence="2 3">MCCC 1A12701</strain>
    </source>
</reference>
<keyword evidence="3" id="KW-1185">Reference proteome</keyword>
<dbReference type="RefSeq" id="WP_124765713.1">
    <property type="nucleotide sequence ID" value="NZ_JAFBDY010000013.1"/>
</dbReference>
<feature type="transmembrane region" description="Helical" evidence="1">
    <location>
        <begin position="239"/>
        <end position="266"/>
    </location>
</feature>
<dbReference type="Pfam" id="PF09991">
    <property type="entry name" value="DUF2232"/>
    <property type="match status" value="1"/>
</dbReference>
<feature type="transmembrane region" description="Helical" evidence="1">
    <location>
        <begin position="57"/>
        <end position="88"/>
    </location>
</feature>
<accession>A0A3N9UQ33</accession>